<dbReference type="EMBL" id="ML119195">
    <property type="protein sequence ID" value="RPB07116.1"/>
    <property type="molecule type" value="Genomic_DNA"/>
</dbReference>
<feature type="region of interest" description="Disordered" evidence="1">
    <location>
        <begin position="19"/>
        <end position="45"/>
    </location>
</feature>
<accession>A0A3N4K9C2</accession>
<name>A0A3N4K9C2_9PEZI</name>
<feature type="region of interest" description="Disordered" evidence="1">
    <location>
        <begin position="244"/>
        <end position="264"/>
    </location>
</feature>
<feature type="compositionally biased region" description="Low complexity" evidence="1">
    <location>
        <begin position="199"/>
        <end position="212"/>
    </location>
</feature>
<evidence type="ECO:0000313" key="2">
    <source>
        <dbReference type="EMBL" id="RPB07116.1"/>
    </source>
</evidence>
<dbReference type="Proteomes" id="UP000277580">
    <property type="component" value="Unassembled WGS sequence"/>
</dbReference>
<dbReference type="OrthoDB" id="10425896at2759"/>
<protein>
    <submittedName>
        <fullName evidence="2">Uncharacterized protein</fullName>
    </submittedName>
</protein>
<dbReference type="AlphaFoldDB" id="A0A3N4K9C2"/>
<evidence type="ECO:0000313" key="3">
    <source>
        <dbReference type="Proteomes" id="UP000277580"/>
    </source>
</evidence>
<evidence type="ECO:0000256" key="1">
    <source>
        <dbReference type="SAM" id="MobiDB-lite"/>
    </source>
</evidence>
<proteinExistence type="predicted"/>
<sequence>MKRYHIKPKQCGTCGFRGDAGQVKDHEKTSCQSKRFDPVSPEDQKREELLKKRAPWCEIFENQMGSDVSNYPEAEKYVACHEASPDFVRSFTDYLEPIWESIINGYYESSDYQMFSKKYPSVNFGPNCPSTPRSQVEKIFVESFHQLFPGRPPRTFERPATTTQKTAVAVAAAADAVAETAADSYPTPLSASSPEKEGTTPPSQASPSSPQTDDTPQLPDAAQLKVKSNRLAARDLSLISSLDSSQTYGTSENSKLPPAPAPAAHQISAEGVIPFNNQRLSTSNMPGTTERNNSSQSSAHHPVDISRISSQQPIQYSVPISDSTITASHSSPMEIDVFLSNEPPSVHDEIYRSSISNVDGAQNLAPLPALNDFSSVYSEVLGQPEMTAAREPLTQAYTNLNMNIPYGFALKDQSLPELSQYQQNHLLPNGQSSILPPNLDHNFSIPSESSFRHTETLQPVAYEGLGYLHHAPDASAASNIHVDKWHSHQGDTQLFDLSVPEGAVGIQKNICKHPHDGFLTTGAPLNPTESHFSVASIGSSSHGNTDPLPSSSCNAESGIRYLYEGGETVGQISSFEANNCDDWSEGAGDIA</sequence>
<gene>
    <name evidence="2" type="ORF">P167DRAFT_435049</name>
</gene>
<dbReference type="InParanoid" id="A0A3N4K9C2"/>
<keyword evidence="3" id="KW-1185">Reference proteome</keyword>
<feature type="region of interest" description="Disordered" evidence="1">
    <location>
        <begin position="277"/>
        <end position="303"/>
    </location>
</feature>
<reference evidence="2 3" key="1">
    <citation type="journal article" date="2018" name="Nat. Ecol. Evol.">
        <title>Pezizomycetes genomes reveal the molecular basis of ectomycorrhizal truffle lifestyle.</title>
        <authorList>
            <person name="Murat C."/>
            <person name="Payen T."/>
            <person name="Noel B."/>
            <person name="Kuo A."/>
            <person name="Morin E."/>
            <person name="Chen J."/>
            <person name="Kohler A."/>
            <person name="Krizsan K."/>
            <person name="Balestrini R."/>
            <person name="Da Silva C."/>
            <person name="Montanini B."/>
            <person name="Hainaut M."/>
            <person name="Levati E."/>
            <person name="Barry K.W."/>
            <person name="Belfiori B."/>
            <person name="Cichocki N."/>
            <person name="Clum A."/>
            <person name="Dockter R.B."/>
            <person name="Fauchery L."/>
            <person name="Guy J."/>
            <person name="Iotti M."/>
            <person name="Le Tacon F."/>
            <person name="Lindquist E.A."/>
            <person name="Lipzen A."/>
            <person name="Malagnac F."/>
            <person name="Mello A."/>
            <person name="Molinier V."/>
            <person name="Miyauchi S."/>
            <person name="Poulain J."/>
            <person name="Riccioni C."/>
            <person name="Rubini A."/>
            <person name="Sitrit Y."/>
            <person name="Splivallo R."/>
            <person name="Traeger S."/>
            <person name="Wang M."/>
            <person name="Zifcakova L."/>
            <person name="Wipf D."/>
            <person name="Zambonelli A."/>
            <person name="Paolocci F."/>
            <person name="Nowrousian M."/>
            <person name="Ottonello S."/>
            <person name="Baldrian P."/>
            <person name="Spatafora J.W."/>
            <person name="Henrissat B."/>
            <person name="Nagy L.G."/>
            <person name="Aury J.M."/>
            <person name="Wincker P."/>
            <person name="Grigoriev I.V."/>
            <person name="Bonfante P."/>
            <person name="Martin F.M."/>
        </authorList>
    </citation>
    <scope>NUCLEOTIDE SEQUENCE [LARGE SCALE GENOMIC DNA]</scope>
    <source>
        <strain evidence="2 3">CCBAS932</strain>
    </source>
</reference>
<organism evidence="2 3">
    <name type="scientific">Morchella conica CCBAS932</name>
    <dbReference type="NCBI Taxonomy" id="1392247"/>
    <lineage>
        <taxon>Eukaryota</taxon>
        <taxon>Fungi</taxon>
        <taxon>Dikarya</taxon>
        <taxon>Ascomycota</taxon>
        <taxon>Pezizomycotina</taxon>
        <taxon>Pezizomycetes</taxon>
        <taxon>Pezizales</taxon>
        <taxon>Morchellaceae</taxon>
        <taxon>Morchella</taxon>
    </lineage>
</organism>
<feature type="compositionally biased region" description="Basic and acidic residues" evidence="1">
    <location>
        <begin position="22"/>
        <end position="45"/>
    </location>
</feature>
<feature type="region of interest" description="Disordered" evidence="1">
    <location>
        <begin position="181"/>
        <end position="218"/>
    </location>
</feature>
<feature type="compositionally biased region" description="Polar residues" evidence="1">
    <location>
        <begin position="277"/>
        <end position="299"/>
    </location>
</feature>